<keyword evidence="1" id="KW-0175">Coiled coil</keyword>
<feature type="coiled-coil region" evidence="1">
    <location>
        <begin position="137"/>
        <end position="164"/>
    </location>
</feature>
<dbReference type="RefSeq" id="WP_146404245.1">
    <property type="nucleotide sequence ID" value="NZ_SJPJ01000002.1"/>
</dbReference>
<comment type="caution">
    <text evidence="2">The sequence shown here is derived from an EMBL/GenBank/DDBJ whole genome shotgun (WGS) entry which is preliminary data.</text>
</comment>
<dbReference type="OrthoDB" id="3540923at2"/>
<dbReference type="Proteomes" id="UP000315010">
    <property type="component" value="Unassembled WGS sequence"/>
</dbReference>
<evidence type="ECO:0000313" key="3">
    <source>
        <dbReference type="Proteomes" id="UP000315010"/>
    </source>
</evidence>
<name>A0A5C5YNL0_9BACT</name>
<dbReference type="EMBL" id="SJPJ01000002">
    <property type="protein sequence ID" value="TWT76484.1"/>
    <property type="molecule type" value="Genomic_DNA"/>
</dbReference>
<keyword evidence="3" id="KW-1185">Reference proteome</keyword>
<feature type="coiled-coil region" evidence="1">
    <location>
        <begin position="284"/>
        <end position="311"/>
    </location>
</feature>
<protein>
    <submittedName>
        <fullName evidence="2">Uncharacterized protein</fullName>
    </submittedName>
</protein>
<reference evidence="2 3" key="1">
    <citation type="submission" date="2019-02" db="EMBL/GenBank/DDBJ databases">
        <title>Deep-cultivation of Planctomycetes and their phenomic and genomic characterization uncovers novel biology.</title>
        <authorList>
            <person name="Wiegand S."/>
            <person name="Jogler M."/>
            <person name="Boedeker C."/>
            <person name="Pinto D."/>
            <person name="Vollmers J."/>
            <person name="Rivas-Marin E."/>
            <person name="Kohn T."/>
            <person name="Peeters S.H."/>
            <person name="Heuer A."/>
            <person name="Rast P."/>
            <person name="Oberbeckmann S."/>
            <person name="Bunk B."/>
            <person name="Jeske O."/>
            <person name="Meyerdierks A."/>
            <person name="Storesund J.E."/>
            <person name="Kallscheuer N."/>
            <person name="Luecker S."/>
            <person name="Lage O.M."/>
            <person name="Pohl T."/>
            <person name="Merkel B.J."/>
            <person name="Hornburger P."/>
            <person name="Mueller R.-W."/>
            <person name="Bruemmer F."/>
            <person name="Labrenz M."/>
            <person name="Spormann A.M."/>
            <person name="Op Den Camp H."/>
            <person name="Overmann J."/>
            <person name="Amann R."/>
            <person name="Jetten M.S.M."/>
            <person name="Mascher T."/>
            <person name="Medema M.H."/>
            <person name="Devos D.P."/>
            <person name="Kaster A.-K."/>
            <person name="Ovreas L."/>
            <person name="Rohde M."/>
            <person name="Galperin M.Y."/>
            <person name="Jogler C."/>
        </authorList>
    </citation>
    <scope>NUCLEOTIDE SEQUENCE [LARGE SCALE GENOMIC DNA]</scope>
    <source>
        <strain evidence="2 3">CA13</strain>
    </source>
</reference>
<accession>A0A5C5YNL0</accession>
<evidence type="ECO:0000313" key="2">
    <source>
        <dbReference type="EMBL" id="TWT76484.1"/>
    </source>
</evidence>
<gene>
    <name evidence="2" type="ORF">CA13_69780</name>
</gene>
<proteinExistence type="predicted"/>
<evidence type="ECO:0000256" key="1">
    <source>
        <dbReference type="SAM" id="Coils"/>
    </source>
</evidence>
<sequence>MLNDFNERLAIAKANLRQKDKLELMLRSAQNSLTESRRKREQLKEILAKEQADVDALEGLSVTGLFHAMLGSKEQRLEKERQDFIAAKLKYDQVADTVDDLSDDVQRLQEARSHLGDADSRYRRVLAEKADHLSANESNIARELVELTQQIADLTADQKELDEATVAGQSALKSVEKIQVTLASAANWGALDMLGGGLLTTMAKHSKMDAAKNQARTAQRRLLQFKEELADADERLQVSLQIDGFSKFADYFFDGLIADWIVQSKIQKAKAECDKTITCVKVAIRQCKRRLESVESEIETLTESRRELIETA</sequence>
<organism evidence="2 3">
    <name type="scientific">Novipirellula herctigrandis</name>
    <dbReference type="NCBI Taxonomy" id="2527986"/>
    <lineage>
        <taxon>Bacteria</taxon>
        <taxon>Pseudomonadati</taxon>
        <taxon>Planctomycetota</taxon>
        <taxon>Planctomycetia</taxon>
        <taxon>Pirellulales</taxon>
        <taxon>Pirellulaceae</taxon>
        <taxon>Novipirellula</taxon>
    </lineage>
</organism>
<dbReference type="AlphaFoldDB" id="A0A5C5YNL0"/>
<feature type="coiled-coil region" evidence="1">
    <location>
        <begin position="2"/>
        <end position="60"/>
    </location>
</feature>
<feature type="coiled-coil region" evidence="1">
    <location>
        <begin position="208"/>
        <end position="235"/>
    </location>
</feature>